<dbReference type="Proteomes" id="UP000014012">
    <property type="component" value="Unassembled WGS sequence"/>
</dbReference>
<dbReference type="HOGENOM" id="CLU_986283_0_0_6"/>
<reference evidence="1 2" key="1">
    <citation type="journal article" date="2013" name="Genome Announc.">
        <title>Genome Sequence of Plesiomonas shigelloides Strain 302-73 (Serotype O1).</title>
        <authorList>
            <person name="Pique N."/>
            <person name="Aquilini E."/>
            <person name="Alioto T."/>
            <person name="Minana-Galbis D."/>
            <person name="Tomas J.M."/>
        </authorList>
    </citation>
    <scope>NUCLEOTIDE SEQUENCE [LARGE SCALE GENOMIC DNA]</scope>
    <source>
        <strain evidence="1 2">302-73</strain>
    </source>
</reference>
<comment type="caution">
    <text evidence="1">The sequence shown here is derived from an EMBL/GenBank/DDBJ whole genome shotgun (WGS) entry which is preliminary data.</text>
</comment>
<evidence type="ECO:0000313" key="1">
    <source>
        <dbReference type="EMBL" id="EON90500.1"/>
    </source>
</evidence>
<evidence type="ECO:0000313" key="2">
    <source>
        <dbReference type="Proteomes" id="UP000014012"/>
    </source>
</evidence>
<dbReference type="AlphaFoldDB" id="R8AVZ4"/>
<keyword evidence="2" id="KW-1185">Reference proteome</keyword>
<proteinExistence type="predicted"/>
<organism evidence="1 2">
    <name type="scientific">Plesiomonas shigelloides 302-73</name>
    <dbReference type="NCBI Taxonomy" id="1315976"/>
    <lineage>
        <taxon>Bacteria</taxon>
        <taxon>Pseudomonadati</taxon>
        <taxon>Pseudomonadota</taxon>
        <taxon>Gammaproteobacteria</taxon>
        <taxon>Enterobacterales</taxon>
        <taxon>Enterobacteriaceae</taxon>
        <taxon>Plesiomonas</taxon>
    </lineage>
</organism>
<protein>
    <recommendedName>
        <fullName evidence="3">Apea-like HEPN domain-containing protein</fullName>
    </recommendedName>
</protein>
<dbReference type="EMBL" id="AQQO01000009">
    <property type="protein sequence ID" value="EON90500.1"/>
    <property type="molecule type" value="Genomic_DNA"/>
</dbReference>
<dbReference type="PATRIC" id="fig|1315976.3.peg.15"/>
<dbReference type="RefSeq" id="WP_010861667.1">
    <property type="nucleotide sequence ID" value="NZ_KB944507.1"/>
</dbReference>
<name>R8AVZ4_PLESH</name>
<sequence length="309" mass="35133">MKNYGIYGYEISRPAEFDGFRLSPVTDNYTEVKKKASDLDNYYLTGFLEVDETQFPDARALIFDLQGVLSFIDQKNVIISNLLREHETFENLDEDYPTKLTALRTINGGGSVILGDAFSSSSRRDFIAMAIDKLKESDAENGAFRGAFFKSIEVFRGSNSFIDVNYYLLFSALESLSRFHLNDYTSKNCSTPIAKFLEPFGFDISQDNTRELVKSVSTYTHIRNALFHNGKFECEVNINGEMEKISISKYYSQFDTLITLIMLKYIGFDDGHINWNCWLDRMHSSSNTLPSDNKKPGNAYGAPDFGVKI</sequence>
<evidence type="ECO:0008006" key="3">
    <source>
        <dbReference type="Google" id="ProtNLM"/>
    </source>
</evidence>
<accession>R8AVZ4</accession>
<gene>
    <name evidence="1" type="ORF">PLESHI_00135</name>
</gene>